<dbReference type="InterPro" id="IPR029063">
    <property type="entry name" value="SAM-dependent_MTases_sf"/>
</dbReference>
<evidence type="ECO:0008006" key="2">
    <source>
        <dbReference type="Google" id="ProtNLM"/>
    </source>
</evidence>
<organism evidence="1">
    <name type="scientific">Aplanochytrium stocchinoi</name>
    <dbReference type="NCBI Taxonomy" id="215587"/>
    <lineage>
        <taxon>Eukaryota</taxon>
        <taxon>Sar</taxon>
        <taxon>Stramenopiles</taxon>
        <taxon>Bigyra</taxon>
        <taxon>Labyrinthulomycetes</taxon>
        <taxon>Thraustochytrida</taxon>
        <taxon>Thraustochytriidae</taxon>
        <taxon>Aplanochytrium</taxon>
    </lineage>
</organism>
<sequence>MELPAISETAVTLAHPHATCTDSTKAYTPTEIYLVHIADPKKSTFSQRKKQCDLWEYVWGSSVLLGGLLSMVDMSGLSVLEIGGGQGLCSIAAAKSGASVLMTDLVLDATKLAQMSAEKNGVSERIRFRSLNWDKLDTVPNEEFDVVIGSDVLFFRGTVSPVATTIHKALKPGGIALVADPCRLNVEDFASKIEELGLNVELLLFKDELLHNPKQHAVGDTAFVDIKRAKLVVIRKPGDRANSSIENFDKILKSLLPQFTKA</sequence>
<evidence type="ECO:0000313" key="1">
    <source>
        <dbReference type="EMBL" id="CAE0437717.1"/>
    </source>
</evidence>
<dbReference type="InterPro" id="IPR019410">
    <property type="entry name" value="Methyltransf_16"/>
</dbReference>
<dbReference type="AlphaFoldDB" id="A0A7S3PHB6"/>
<dbReference type="SUPFAM" id="SSF53335">
    <property type="entry name" value="S-adenosyl-L-methionine-dependent methyltransferases"/>
    <property type="match status" value="1"/>
</dbReference>
<dbReference type="CDD" id="cd02440">
    <property type="entry name" value="AdoMet_MTases"/>
    <property type="match status" value="1"/>
</dbReference>
<dbReference type="Pfam" id="PF10294">
    <property type="entry name" value="Methyltransf_16"/>
    <property type="match status" value="1"/>
</dbReference>
<dbReference type="PANTHER" id="PTHR14614">
    <property type="entry name" value="HEPATOCELLULAR CARCINOMA-ASSOCIATED ANTIGEN"/>
    <property type="match status" value="1"/>
</dbReference>
<proteinExistence type="predicted"/>
<protein>
    <recommendedName>
        <fullName evidence="2">Methyltransferase domain-containing protein</fullName>
    </recommendedName>
</protein>
<gene>
    <name evidence="1" type="ORF">ASTO00021_LOCUS7974</name>
</gene>
<name>A0A7S3PHB6_9STRA</name>
<dbReference type="EMBL" id="HBIN01010657">
    <property type="protein sequence ID" value="CAE0437717.1"/>
    <property type="molecule type" value="Transcribed_RNA"/>
</dbReference>
<accession>A0A7S3PHB6</accession>
<reference evidence="1" key="1">
    <citation type="submission" date="2021-01" db="EMBL/GenBank/DDBJ databases">
        <authorList>
            <person name="Corre E."/>
            <person name="Pelletier E."/>
            <person name="Niang G."/>
            <person name="Scheremetjew M."/>
            <person name="Finn R."/>
            <person name="Kale V."/>
            <person name="Holt S."/>
            <person name="Cochrane G."/>
            <person name="Meng A."/>
            <person name="Brown T."/>
            <person name="Cohen L."/>
        </authorList>
    </citation>
    <scope>NUCLEOTIDE SEQUENCE</scope>
    <source>
        <strain evidence="1">GSBS06</strain>
    </source>
</reference>
<dbReference type="Gene3D" id="3.40.50.150">
    <property type="entry name" value="Vaccinia Virus protein VP39"/>
    <property type="match status" value="1"/>
</dbReference>